<dbReference type="InterPro" id="IPR012312">
    <property type="entry name" value="Hemerythrin-like"/>
</dbReference>
<sequence length="158" mass="17862">MCQYCGCRDIPLIRDFIHEHARVLDLGRHAVHAIDRGELDTARGLLTDMAGELVPHWRGEENGLFAVMAKDDTVAEHLAPLIREHRELDRLLATVDLTAPEGQQAVRDAVDELFEHIRREEDGIFPAALTSLDGDEWDVAIASWHEAHPGREMVRFNV</sequence>
<feature type="domain" description="Hemerythrin-like" evidence="1">
    <location>
        <begin position="13"/>
        <end position="128"/>
    </location>
</feature>
<dbReference type="RefSeq" id="WP_069412717.1">
    <property type="nucleotide sequence ID" value="NZ_JACKUL010000008.1"/>
</dbReference>
<dbReference type="OrthoDB" id="3381279at2"/>
<accession>A0A1E3RP68</accession>
<protein>
    <submittedName>
        <fullName evidence="2">Hemerythrin</fullName>
    </submittedName>
</protein>
<dbReference type="EMBL" id="MIHA01000003">
    <property type="protein sequence ID" value="ODQ91696.1"/>
    <property type="molecule type" value="Genomic_DNA"/>
</dbReference>
<dbReference type="Gene3D" id="1.20.120.520">
    <property type="entry name" value="nmb1532 protein domain like"/>
    <property type="match status" value="1"/>
</dbReference>
<dbReference type="STRING" id="1776.BHQ18_05435"/>
<proteinExistence type="predicted"/>
<keyword evidence="3" id="KW-1185">Reference proteome</keyword>
<evidence type="ECO:0000313" key="2">
    <source>
        <dbReference type="EMBL" id="ODQ91696.1"/>
    </source>
</evidence>
<comment type="caution">
    <text evidence="2">The sequence shown here is derived from an EMBL/GenBank/DDBJ whole genome shotgun (WGS) entry which is preliminary data.</text>
</comment>
<organism evidence="2 3">
    <name type="scientific">Mycolicibacterium flavescens</name>
    <name type="common">Mycobacterium flavescens</name>
    <dbReference type="NCBI Taxonomy" id="1776"/>
    <lineage>
        <taxon>Bacteria</taxon>
        <taxon>Bacillati</taxon>
        <taxon>Actinomycetota</taxon>
        <taxon>Actinomycetes</taxon>
        <taxon>Mycobacteriales</taxon>
        <taxon>Mycobacteriaceae</taxon>
        <taxon>Mycolicibacterium</taxon>
    </lineage>
</organism>
<reference evidence="3" key="1">
    <citation type="submission" date="2016-09" db="EMBL/GenBank/DDBJ databases">
        <authorList>
            <person name="Greninger A.L."/>
            <person name="Jerome K.R."/>
            <person name="Mcnair B."/>
            <person name="Wallis C."/>
            <person name="Fang F."/>
        </authorList>
    </citation>
    <scope>NUCLEOTIDE SEQUENCE [LARGE SCALE GENOMIC DNA]</scope>
    <source>
        <strain evidence="3">M6</strain>
    </source>
</reference>
<dbReference type="AlphaFoldDB" id="A0A1E3RP68"/>
<evidence type="ECO:0000313" key="3">
    <source>
        <dbReference type="Proteomes" id="UP000094053"/>
    </source>
</evidence>
<evidence type="ECO:0000259" key="1">
    <source>
        <dbReference type="Pfam" id="PF01814"/>
    </source>
</evidence>
<name>A0A1E3RP68_MYCFV</name>
<gene>
    <name evidence="2" type="ORF">BHQ18_05435</name>
</gene>
<dbReference type="Pfam" id="PF01814">
    <property type="entry name" value="Hemerythrin"/>
    <property type="match status" value="1"/>
</dbReference>
<dbReference type="Proteomes" id="UP000094053">
    <property type="component" value="Unassembled WGS sequence"/>
</dbReference>